<dbReference type="AlphaFoldDB" id="A0A7T5R1T4"/>
<evidence type="ECO:0000256" key="1">
    <source>
        <dbReference type="ARBA" id="ARBA00009199"/>
    </source>
</evidence>
<evidence type="ECO:0000259" key="3">
    <source>
        <dbReference type="Pfam" id="PF01425"/>
    </source>
</evidence>
<gene>
    <name evidence="4" type="ORF">HYS17_10545</name>
</gene>
<dbReference type="PANTHER" id="PTHR11895:SF7">
    <property type="entry name" value="GLUTAMYL-TRNA(GLN) AMIDOTRANSFERASE SUBUNIT A, MITOCHONDRIAL"/>
    <property type="match status" value="1"/>
</dbReference>
<dbReference type="SUPFAM" id="SSF75304">
    <property type="entry name" value="Amidase signature (AS) enzymes"/>
    <property type="match status" value="1"/>
</dbReference>
<feature type="region of interest" description="Disordered" evidence="2">
    <location>
        <begin position="93"/>
        <end position="112"/>
    </location>
</feature>
<dbReference type="InterPro" id="IPR000120">
    <property type="entry name" value="Amidase"/>
</dbReference>
<feature type="region of interest" description="Disordered" evidence="2">
    <location>
        <begin position="136"/>
        <end position="160"/>
    </location>
</feature>
<dbReference type="InterPro" id="IPR036928">
    <property type="entry name" value="AS_sf"/>
</dbReference>
<dbReference type="PANTHER" id="PTHR11895">
    <property type="entry name" value="TRANSAMIDASE"/>
    <property type="match status" value="1"/>
</dbReference>
<evidence type="ECO:0000313" key="4">
    <source>
        <dbReference type="EMBL" id="QQG35925.1"/>
    </source>
</evidence>
<dbReference type="GO" id="GO:0003824">
    <property type="term" value="F:catalytic activity"/>
    <property type="evidence" value="ECO:0007669"/>
    <property type="project" value="InterPro"/>
</dbReference>
<protein>
    <submittedName>
        <fullName evidence="4">Amidase</fullName>
    </submittedName>
</protein>
<dbReference type="Pfam" id="PF01425">
    <property type="entry name" value="Amidase"/>
    <property type="match status" value="1"/>
</dbReference>
<evidence type="ECO:0000313" key="5">
    <source>
        <dbReference type="Proteomes" id="UP000595362"/>
    </source>
</evidence>
<name>A0A7T5R1T4_9BACT</name>
<dbReference type="Proteomes" id="UP000595362">
    <property type="component" value="Chromosome"/>
</dbReference>
<feature type="domain" description="Amidase" evidence="3">
    <location>
        <begin position="28"/>
        <end position="449"/>
    </location>
</feature>
<dbReference type="Gene3D" id="3.90.1300.10">
    <property type="entry name" value="Amidase signature (AS) domain"/>
    <property type="match status" value="1"/>
</dbReference>
<proteinExistence type="inferred from homology"/>
<reference evidence="4 5" key="1">
    <citation type="submission" date="2020-07" db="EMBL/GenBank/DDBJ databases">
        <title>Huge and variable diversity of episymbiotic CPR bacteria and DPANN archaea in groundwater ecosystems.</title>
        <authorList>
            <person name="He C.Y."/>
            <person name="Keren R."/>
            <person name="Whittaker M."/>
            <person name="Farag I.F."/>
            <person name="Doudna J."/>
            <person name="Cate J.H.D."/>
            <person name="Banfield J.F."/>
        </authorList>
    </citation>
    <scope>NUCLEOTIDE SEQUENCE [LARGE SCALE GENOMIC DNA]</scope>
    <source>
        <strain evidence="4">NC_groundwater_70_Ag_B-0.1um_54_66</strain>
    </source>
</reference>
<organism evidence="4 5">
    <name type="scientific">Micavibrio aeruginosavorus</name>
    <dbReference type="NCBI Taxonomy" id="349221"/>
    <lineage>
        <taxon>Bacteria</taxon>
        <taxon>Pseudomonadati</taxon>
        <taxon>Bdellovibrionota</taxon>
        <taxon>Bdellovibrionia</taxon>
        <taxon>Bdellovibrionales</taxon>
        <taxon>Pseudobdellovibrionaceae</taxon>
        <taxon>Micavibrio</taxon>
    </lineage>
</organism>
<evidence type="ECO:0000256" key="2">
    <source>
        <dbReference type="SAM" id="MobiDB-lite"/>
    </source>
</evidence>
<comment type="similarity">
    <text evidence="1">Belongs to the amidase family.</text>
</comment>
<sequence length="479" mass="52631">MMSYEILSLPAAKILEAYKKKTLSPVDVAKACFAQIGKYQPSLNPFIIVADEVDLLRQAKESEARWAKETPNGIIDGLPVTIKDDCDIKGWPMREGSLTTSDKPATADGPQPQRLREAGAIFLGKTNMPEFGHKSATDSTLSGITRNPWNPDRTTGGSSGGEGIAAATGMGWFHLGSDGGGSIRIPACYCGIYGIKPTTGLVPEMPPGPFSGIATSGPLTRHVEDAAMMLDIISQPDLRDWFTVPYEQRNFYKNINNTPKNLKIAYARTVNGEPVDSDVAEHVEAAVKKLQGMGTVEEITLDIPNLVENWNAHWMTIANWVTHKKPEADRAKLERYFRDWAARGAKMDLYDLVDAQLERARIGIQMNMLLDKYDILVLPTMNTTAYTVDQGVNAGTDGKLKAYNNHIPFTFPANLTKQPAASLPCGLGRDGMPVGIQIMAGLLRDGLVLNVSHVLQQELRFEDWMDRNMRNSGQVRKTA</sequence>
<dbReference type="InterPro" id="IPR023631">
    <property type="entry name" value="Amidase_dom"/>
</dbReference>
<feature type="compositionally biased region" description="Polar residues" evidence="2">
    <location>
        <begin position="137"/>
        <end position="148"/>
    </location>
</feature>
<dbReference type="EMBL" id="CP066681">
    <property type="protein sequence ID" value="QQG35925.1"/>
    <property type="molecule type" value="Genomic_DNA"/>
</dbReference>
<accession>A0A7T5R1T4</accession>